<keyword evidence="5 9" id="KW-0812">Transmembrane</keyword>
<evidence type="ECO:0000256" key="6">
    <source>
        <dbReference type="ARBA" id="ARBA00022989"/>
    </source>
</evidence>
<name>A0ABT3H7I4_9HYPH</name>
<dbReference type="InterPro" id="IPR055348">
    <property type="entry name" value="DctQ"/>
</dbReference>
<dbReference type="RefSeq" id="WP_264600030.1">
    <property type="nucleotide sequence ID" value="NZ_JAOQNS010000002.1"/>
</dbReference>
<gene>
    <name evidence="11" type="ORF">M2319_000677</name>
</gene>
<dbReference type="PANTHER" id="PTHR35011">
    <property type="entry name" value="2,3-DIKETO-L-GULONATE TRAP TRANSPORTER SMALL PERMEASE PROTEIN YIAM"/>
    <property type="match status" value="1"/>
</dbReference>
<sequence>MASAANDRAVRAAEHHDTDPSSLAARAGWIGRVSGLIARGEAIVAGSLAALTFLLLLLNVVTRALSVPILWVDELAVFAMVWMAFVGASLAIHHRGHIAVTLVSDALPARPKAWLALTVDLLLLTFILVLLVLIWRWFDPVTALGAEDLEAFSLIDFNFIYQEPTVTLGVPKFWFWLILPIFCLTTTVHSLSNIAVSLGRLGGWE</sequence>
<evidence type="ECO:0000256" key="2">
    <source>
        <dbReference type="ARBA" id="ARBA00022448"/>
    </source>
</evidence>
<feature type="transmembrane region" description="Helical" evidence="9">
    <location>
        <begin position="68"/>
        <end position="92"/>
    </location>
</feature>
<keyword evidence="12" id="KW-1185">Reference proteome</keyword>
<dbReference type="PANTHER" id="PTHR35011:SF2">
    <property type="entry name" value="2,3-DIKETO-L-GULONATE TRAP TRANSPORTER SMALL PERMEASE PROTEIN YIAM"/>
    <property type="match status" value="1"/>
</dbReference>
<evidence type="ECO:0000313" key="12">
    <source>
        <dbReference type="Proteomes" id="UP001209755"/>
    </source>
</evidence>
<organism evidence="11 12">
    <name type="scientific">Rhodobium gokarnense</name>
    <dbReference type="NCBI Taxonomy" id="364296"/>
    <lineage>
        <taxon>Bacteria</taxon>
        <taxon>Pseudomonadati</taxon>
        <taxon>Pseudomonadota</taxon>
        <taxon>Alphaproteobacteria</taxon>
        <taxon>Hyphomicrobiales</taxon>
        <taxon>Rhodobiaceae</taxon>
        <taxon>Rhodobium</taxon>
    </lineage>
</organism>
<comment type="similarity">
    <text evidence="8 9">Belongs to the TRAP transporter small permease family.</text>
</comment>
<protein>
    <recommendedName>
        <fullName evidence="9">TRAP transporter small permease protein</fullName>
    </recommendedName>
</protein>
<feature type="transmembrane region" description="Helical" evidence="9">
    <location>
        <begin position="42"/>
        <end position="62"/>
    </location>
</feature>
<evidence type="ECO:0000256" key="1">
    <source>
        <dbReference type="ARBA" id="ARBA00004429"/>
    </source>
</evidence>
<proteinExistence type="inferred from homology"/>
<dbReference type="InterPro" id="IPR007387">
    <property type="entry name" value="TRAP_DctQ"/>
</dbReference>
<keyword evidence="2 9" id="KW-0813">Transport</keyword>
<evidence type="ECO:0000256" key="9">
    <source>
        <dbReference type="RuleBase" id="RU369079"/>
    </source>
</evidence>
<keyword evidence="4 9" id="KW-0997">Cell inner membrane</keyword>
<comment type="subcellular location">
    <subcellularLocation>
        <location evidence="1 9">Cell inner membrane</location>
        <topology evidence="1 9">Multi-pass membrane protein</topology>
    </subcellularLocation>
</comment>
<comment type="function">
    <text evidence="9">Part of the tripartite ATP-independent periplasmic (TRAP) transport system.</text>
</comment>
<feature type="domain" description="Tripartite ATP-independent periplasmic transporters DctQ component" evidence="10">
    <location>
        <begin position="53"/>
        <end position="196"/>
    </location>
</feature>
<keyword evidence="7 9" id="KW-0472">Membrane</keyword>
<keyword evidence="6 9" id="KW-1133">Transmembrane helix</keyword>
<evidence type="ECO:0000256" key="5">
    <source>
        <dbReference type="ARBA" id="ARBA00022692"/>
    </source>
</evidence>
<keyword evidence="3" id="KW-1003">Cell membrane</keyword>
<dbReference type="EMBL" id="JAOQNS010000002">
    <property type="protein sequence ID" value="MCW2306358.1"/>
    <property type="molecule type" value="Genomic_DNA"/>
</dbReference>
<comment type="caution">
    <text evidence="11">The sequence shown here is derived from an EMBL/GenBank/DDBJ whole genome shotgun (WGS) entry which is preliminary data.</text>
</comment>
<accession>A0ABT3H7I4</accession>
<feature type="transmembrane region" description="Helical" evidence="9">
    <location>
        <begin position="173"/>
        <end position="196"/>
    </location>
</feature>
<evidence type="ECO:0000256" key="3">
    <source>
        <dbReference type="ARBA" id="ARBA00022475"/>
    </source>
</evidence>
<evidence type="ECO:0000256" key="8">
    <source>
        <dbReference type="ARBA" id="ARBA00038436"/>
    </source>
</evidence>
<dbReference type="Pfam" id="PF04290">
    <property type="entry name" value="DctQ"/>
    <property type="match status" value="1"/>
</dbReference>
<comment type="subunit">
    <text evidence="9">The complex comprises the extracytoplasmic solute receptor protein and the two transmembrane proteins.</text>
</comment>
<dbReference type="Proteomes" id="UP001209755">
    <property type="component" value="Unassembled WGS sequence"/>
</dbReference>
<evidence type="ECO:0000256" key="7">
    <source>
        <dbReference type="ARBA" id="ARBA00023136"/>
    </source>
</evidence>
<evidence type="ECO:0000259" key="10">
    <source>
        <dbReference type="Pfam" id="PF04290"/>
    </source>
</evidence>
<reference evidence="12" key="1">
    <citation type="submission" date="2023-07" db="EMBL/GenBank/DDBJ databases">
        <title>Genome sequencing of Purple Non-Sulfur Bacteria from various extreme environments.</title>
        <authorList>
            <person name="Mayer M."/>
        </authorList>
    </citation>
    <scope>NUCLEOTIDE SEQUENCE [LARGE SCALE GENOMIC DNA]</scope>
    <source>
        <strain evidence="12">DSM 17935</strain>
    </source>
</reference>
<feature type="transmembrane region" description="Helical" evidence="9">
    <location>
        <begin position="113"/>
        <end position="138"/>
    </location>
</feature>
<evidence type="ECO:0000256" key="4">
    <source>
        <dbReference type="ARBA" id="ARBA00022519"/>
    </source>
</evidence>
<evidence type="ECO:0000313" key="11">
    <source>
        <dbReference type="EMBL" id="MCW2306358.1"/>
    </source>
</evidence>